<sequence>MHSFSDDRKHSEVEYVNYVDESGSDLPKFSDKLPTSGEIEARIEELAEIHQVNRRKLQWKMDLMIIPSICLLYVLAYLDRINMGNANVYGLAKDLNLHGNQYNVALTVFFVPYCIFEVPSNILLKRLSPHIWLPCCVIGFGAVALSQGFVKNYGGLLATRFLLGLLETGMLPGCTYLILSWYTRDEAQKRYSFFFGSTCLAGAFGGLIAYGVHQWDGAHGLRSWQWLFILEGAITMFCGICFFFIIADFPETARFISDNERAFIKAKLSLDQGDSRHEDSSLKNYLKPFKDPKIILSGFVYFGLIIGAYGYTYFAPAIIKTFKYSDVKTQVYSIFPWIATFGVSMILSFVSDWTRMRFPFMALMIFVGITGFAMLLGFEPDQVNARYAACFLICMGMYAALPLSITWFTLNVAGHYRKAVLSGWMIGFGNIGGIPSTFLFETKDAPKYVRGVATCLAMTGWSFLVGLLYFFILYKANRQKRSGKADAKWDSMTDEQKKLAGDLNPSFIYSY</sequence>
<feature type="transmembrane region" description="Helical" evidence="6">
    <location>
        <begin position="358"/>
        <end position="378"/>
    </location>
</feature>
<dbReference type="Gene3D" id="1.20.1250.20">
    <property type="entry name" value="MFS general substrate transporter like domains"/>
    <property type="match status" value="2"/>
</dbReference>
<dbReference type="OrthoDB" id="2985014at2759"/>
<dbReference type="GO" id="GO:0005886">
    <property type="term" value="C:plasma membrane"/>
    <property type="evidence" value="ECO:0007669"/>
    <property type="project" value="TreeGrafter"/>
</dbReference>
<dbReference type="InterPro" id="IPR036259">
    <property type="entry name" value="MFS_trans_sf"/>
</dbReference>
<feature type="transmembrane region" description="Helical" evidence="6">
    <location>
        <begin position="161"/>
        <end position="179"/>
    </location>
</feature>
<dbReference type="InterPro" id="IPR011701">
    <property type="entry name" value="MFS"/>
</dbReference>
<evidence type="ECO:0008006" key="9">
    <source>
        <dbReference type="Google" id="ProtNLM"/>
    </source>
</evidence>
<feature type="transmembrane region" description="Helical" evidence="6">
    <location>
        <begin position="451"/>
        <end position="474"/>
    </location>
</feature>
<evidence type="ECO:0000256" key="5">
    <source>
        <dbReference type="ARBA" id="ARBA00023136"/>
    </source>
</evidence>
<dbReference type="STRING" id="45607.A0A2T0FGB1"/>
<feature type="transmembrane region" description="Helical" evidence="6">
    <location>
        <begin position="102"/>
        <end position="124"/>
    </location>
</feature>
<name>A0A2T0FGB1_9ASCO</name>
<accession>A0A2T0FGB1</accession>
<evidence type="ECO:0000256" key="1">
    <source>
        <dbReference type="ARBA" id="ARBA00004141"/>
    </source>
</evidence>
<dbReference type="Proteomes" id="UP000238350">
    <property type="component" value="Unassembled WGS sequence"/>
</dbReference>
<gene>
    <name evidence="7" type="ORF">B9G98_01609</name>
</gene>
<dbReference type="PANTHER" id="PTHR43791:SF46">
    <property type="entry name" value="MAJOR FACILITATOR SUPERFAMILY (MFS) PROFILE DOMAIN-CONTAINING PROTEIN-RELATED"/>
    <property type="match status" value="1"/>
</dbReference>
<dbReference type="AlphaFoldDB" id="A0A2T0FGB1"/>
<protein>
    <recommendedName>
        <fullName evidence="9">Major facilitator superfamily (MFS) profile domain-containing protein</fullName>
    </recommendedName>
</protein>
<evidence type="ECO:0000313" key="8">
    <source>
        <dbReference type="Proteomes" id="UP000238350"/>
    </source>
</evidence>
<dbReference type="RefSeq" id="XP_024663935.1">
    <property type="nucleotide sequence ID" value="XM_024808167.1"/>
</dbReference>
<feature type="transmembrane region" description="Helical" evidence="6">
    <location>
        <begin position="131"/>
        <end position="149"/>
    </location>
</feature>
<keyword evidence="2" id="KW-0813">Transport</keyword>
<evidence type="ECO:0000256" key="3">
    <source>
        <dbReference type="ARBA" id="ARBA00022692"/>
    </source>
</evidence>
<dbReference type="PANTHER" id="PTHR43791">
    <property type="entry name" value="PERMEASE-RELATED"/>
    <property type="match status" value="1"/>
</dbReference>
<keyword evidence="3 6" id="KW-0812">Transmembrane</keyword>
<reference evidence="7 8" key="1">
    <citation type="submission" date="2017-04" db="EMBL/GenBank/DDBJ databases">
        <title>Genome sequencing of [Candida] sorbophila.</title>
        <authorList>
            <person name="Ahn J.O."/>
        </authorList>
    </citation>
    <scope>NUCLEOTIDE SEQUENCE [LARGE SCALE GENOMIC DNA]</scope>
    <source>
        <strain evidence="7 8">DS02</strain>
    </source>
</reference>
<evidence type="ECO:0000256" key="6">
    <source>
        <dbReference type="SAM" id="Phobius"/>
    </source>
</evidence>
<dbReference type="SUPFAM" id="SSF103473">
    <property type="entry name" value="MFS general substrate transporter"/>
    <property type="match status" value="1"/>
</dbReference>
<dbReference type="GO" id="GO:0022857">
    <property type="term" value="F:transmembrane transporter activity"/>
    <property type="evidence" value="ECO:0007669"/>
    <property type="project" value="InterPro"/>
</dbReference>
<dbReference type="Pfam" id="PF07690">
    <property type="entry name" value="MFS_1"/>
    <property type="match status" value="1"/>
</dbReference>
<evidence type="ECO:0000256" key="2">
    <source>
        <dbReference type="ARBA" id="ARBA00022448"/>
    </source>
</evidence>
<proteinExistence type="predicted"/>
<comment type="caution">
    <text evidence="7">The sequence shown here is derived from an EMBL/GenBank/DDBJ whole genome shotgun (WGS) entry which is preliminary data.</text>
</comment>
<feature type="transmembrane region" description="Helical" evidence="6">
    <location>
        <begin position="224"/>
        <end position="247"/>
    </location>
</feature>
<feature type="transmembrane region" description="Helical" evidence="6">
    <location>
        <begin position="191"/>
        <end position="212"/>
    </location>
</feature>
<feature type="transmembrane region" description="Helical" evidence="6">
    <location>
        <begin position="294"/>
        <end position="314"/>
    </location>
</feature>
<dbReference type="EMBL" id="NDIQ01000001">
    <property type="protein sequence ID" value="PRT53989.1"/>
    <property type="molecule type" value="Genomic_DNA"/>
</dbReference>
<dbReference type="FunFam" id="1.20.1250.20:FF:000068">
    <property type="entry name" value="MFS general substrate transporter"/>
    <property type="match status" value="1"/>
</dbReference>
<evidence type="ECO:0000256" key="4">
    <source>
        <dbReference type="ARBA" id="ARBA00022989"/>
    </source>
</evidence>
<feature type="transmembrane region" description="Helical" evidence="6">
    <location>
        <begin position="334"/>
        <end position="351"/>
    </location>
</feature>
<dbReference type="GeneID" id="36515358"/>
<feature type="transmembrane region" description="Helical" evidence="6">
    <location>
        <begin position="420"/>
        <end position="439"/>
    </location>
</feature>
<keyword evidence="8" id="KW-1185">Reference proteome</keyword>
<evidence type="ECO:0000313" key="7">
    <source>
        <dbReference type="EMBL" id="PRT53989.1"/>
    </source>
</evidence>
<organism evidence="7 8">
    <name type="scientific">Wickerhamiella sorbophila</name>
    <dbReference type="NCBI Taxonomy" id="45607"/>
    <lineage>
        <taxon>Eukaryota</taxon>
        <taxon>Fungi</taxon>
        <taxon>Dikarya</taxon>
        <taxon>Ascomycota</taxon>
        <taxon>Saccharomycotina</taxon>
        <taxon>Dipodascomycetes</taxon>
        <taxon>Dipodascales</taxon>
        <taxon>Trichomonascaceae</taxon>
        <taxon>Wickerhamiella</taxon>
    </lineage>
</organism>
<dbReference type="FunFam" id="1.20.1250.20:FF:000034">
    <property type="entry name" value="MFS general substrate transporter"/>
    <property type="match status" value="1"/>
</dbReference>
<keyword evidence="4 6" id="KW-1133">Transmembrane helix</keyword>
<keyword evidence="5 6" id="KW-0472">Membrane</keyword>
<feature type="transmembrane region" description="Helical" evidence="6">
    <location>
        <begin position="384"/>
        <end position="408"/>
    </location>
</feature>
<feature type="transmembrane region" description="Helical" evidence="6">
    <location>
        <begin position="63"/>
        <end position="82"/>
    </location>
</feature>
<comment type="subcellular location">
    <subcellularLocation>
        <location evidence="1">Membrane</location>
        <topology evidence="1">Multi-pass membrane protein</topology>
    </subcellularLocation>
</comment>